<dbReference type="InterPro" id="IPR007782">
    <property type="entry name" value="VKG_COase"/>
</dbReference>
<protein>
    <submittedName>
        <fullName evidence="2">Uncharacterized protein</fullName>
    </submittedName>
</protein>
<dbReference type="EMBL" id="JARBDR010000214">
    <property type="protein sequence ID" value="KAJ8318860.1"/>
    <property type="molecule type" value="Genomic_DNA"/>
</dbReference>
<dbReference type="PANTHER" id="PTHR12639">
    <property type="entry name" value="VITAMIN K-DEPENDENT GAMMA-CARBOXYLASE"/>
    <property type="match status" value="1"/>
</dbReference>
<sequence length="452" mass="54091">MLLLFILATVLHSGQAFKTTNDSEVGLYLENYIQSDLTNTTITVLQGDVVVEIESEKKNYSLKSGDKMQLPYDAFHNVYTVGDHPSCYMYIYINTTEVELSKKLKDYSKLMNDTEHGIDRTEELAKFDNDTDIQFIKNSYQAHREQKKEKETKGKLGSIGDFFQKKYSLFSRTTKCDYPYLLQSYYPQDKCDYPYLLQNYPQDKCDYPFLLQSYYPQDKCDYPYLLQSYPQDKCDYPYLHQSYPQDKCDYPYLHQSYPQDKCDYPYLHQSYPQDKCDYPYLHQSYPQDKCDYPYLHQSYPQDKCDYPFLLQSYYPQDKCDYPYLHQSYPQDKCDYPYLHQSYPQDKCDYPYLLQSYPQDKCDYRYLLQSYPQNKCDNHYLLKSYPQDKYSYPYLLQRAIKSIITRQPFEAFLNATYAAERKAARKKKPKLNVQENVTIKFCFTLKEAGEMFI</sequence>
<feature type="chain" id="PRO_5045440352" evidence="1">
    <location>
        <begin position="17"/>
        <end position="452"/>
    </location>
</feature>
<evidence type="ECO:0000256" key="1">
    <source>
        <dbReference type="SAM" id="SignalP"/>
    </source>
</evidence>
<evidence type="ECO:0000313" key="3">
    <source>
        <dbReference type="Proteomes" id="UP001217089"/>
    </source>
</evidence>
<dbReference type="SUPFAM" id="SSF51182">
    <property type="entry name" value="RmlC-like cupins"/>
    <property type="match status" value="1"/>
</dbReference>
<feature type="signal peptide" evidence="1">
    <location>
        <begin position="1"/>
        <end position="16"/>
    </location>
</feature>
<accession>A0ABQ9FNM4</accession>
<keyword evidence="1" id="KW-0732">Signal</keyword>
<reference evidence="2 3" key="1">
    <citation type="submission" date="2022-12" db="EMBL/GenBank/DDBJ databases">
        <title>Chromosome-level genome of Tegillarca granosa.</title>
        <authorList>
            <person name="Kim J."/>
        </authorList>
    </citation>
    <scope>NUCLEOTIDE SEQUENCE [LARGE SCALE GENOMIC DNA]</scope>
    <source>
        <strain evidence="2">Teg-2019</strain>
        <tissue evidence="2">Adductor muscle</tissue>
    </source>
</reference>
<gene>
    <name evidence="2" type="ORF">KUTeg_003951</name>
</gene>
<name>A0ABQ9FNM4_TEGGR</name>
<dbReference type="PANTHER" id="PTHR12639:SF6">
    <property type="entry name" value="VITAMIN K-DEPENDENT GAMMA-CARBOXYLASE"/>
    <property type="match status" value="1"/>
</dbReference>
<dbReference type="Proteomes" id="UP001217089">
    <property type="component" value="Unassembled WGS sequence"/>
</dbReference>
<dbReference type="InterPro" id="IPR011051">
    <property type="entry name" value="RmlC_Cupin_sf"/>
</dbReference>
<keyword evidence="3" id="KW-1185">Reference proteome</keyword>
<organism evidence="2 3">
    <name type="scientific">Tegillarca granosa</name>
    <name type="common">Malaysian cockle</name>
    <name type="synonym">Anadara granosa</name>
    <dbReference type="NCBI Taxonomy" id="220873"/>
    <lineage>
        <taxon>Eukaryota</taxon>
        <taxon>Metazoa</taxon>
        <taxon>Spiralia</taxon>
        <taxon>Lophotrochozoa</taxon>
        <taxon>Mollusca</taxon>
        <taxon>Bivalvia</taxon>
        <taxon>Autobranchia</taxon>
        <taxon>Pteriomorphia</taxon>
        <taxon>Arcoida</taxon>
        <taxon>Arcoidea</taxon>
        <taxon>Arcidae</taxon>
        <taxon>Tegillarca</taxon>
    </lineage>
</organism>
<comment type="caution">
    <text evidence="2">The sequence shown here is derived from an EMBL/GenBank/DDBJ whole genome shotgun (WGS) entry which is preliminary data.</text>
</comment>
<evidence type="ECO:0000313" key="2">
    <source>
        <dbReference type="EMBL" id="KAJ8318860.1"/>
    </source>
</evidence>
<proteinExistence type="predicted"/>